<name>A0A1D3DNP1_9ACTN</name>
<feature type="region of interest" description="Disordered" evidence="1">
    <location>
        <begin position="51"/>
        <end position="125"/>
    </location>
</feature>
<reference evidence="3 4" key="1">
    <citation type="journal article" date="2013" name="Genome Announc.">
        <title>Genome Sequence of Streptomyces violaceusniger Strain SPC6, a Halotolerant Streptomycete That Exhibits Rapid Growth and Development.</title>
        <authorList>
            <person name="Chen X."/>
            <person name="Zhang B."/>
            <person name="Zhang W."/>
            <person name="Wu X."/>
            <person name="Zhang M."/>
            <person name="Chen T."/>
            <person name="Liu G."/>
            <person name="Dyson P."/>
        </authorList>
    </citation>
    <scope>NUCLEOTIDE SEQUENCE [LARGE SCALE GENOMIC DNA]</scope>
    <source>
        <strain evidence="3 4">SPC6</strain>
    </source>
</reference>
<gene>
    <name evidence="3" type="ORF">J116_005035</name>
</gene>
<evidence type="ECO:0000256" key="2">
    <source>
        <dbReference type="SAM" id="SignalP"/>
    </source>
</evidence>
<dbReference type="EMBL" id="ASHX02000001">
    <property type="protein sequence ID" value="OEJ93932.1"/>
    <property type="molecule type" value="Genomic_DNA"/>
</dbReference>
<dbReference type="Proteomes" id="UP000095329">
    <property type="component" value="Unassembled WGS sequence"/>
</dbReference>
<keyword evidence="2" id="KW-0732">Signal</keyword>
<comment type="caution">
    <text evidence="3">The sequence shown here is derived from an EMBL/GenBank/DDBJ whole genome shotgun (WGS) entry which is preliminary data.</text>
</comment>
<feature type="signal peptide" evidence="2">
    <location>
        <begin position="1"/>
        <end position="19"/>
    </location>
</feature>
<dbReference type="AlphaFoldDB" id="A0A1D3DNP1"/>
<protein>
    <submittedName>
        <fullName evidence="3">Uncharacterized protein</fullName>
    </submittedName>
</protein>
<feature type="region of interest" description="Disordered" evidence="1">
    <location>
        <begin position="211"/>
        <end position="234"/>
    </location>
</feature>
<sequence>MLLAALVCLALSGCGAQRALGEHAPAAVAAPPAVSDPELRYLELTDSVLRACAPDGPHDGGKGVPPEPEDLPGWEDASPPAYGPGETPPGAPDADGHIPVPLPPDATAPPESDPSPAPPPSLDEVPLAGVEKCVGDEHARRVREAFGNTGTASWRTMREKLTALDYPTRVIHRMPDRAGAPRARVDLRFMGGHAVLEVTARGAGVLVEPFGAPETEDVKVTDVRRTPPPAAAAR</sequence>
<evidence type="ECO:0000256" key="1">
    <source>
        <dbReference type="SAM" id="MobiDB-lite"/>
    </source>
</evidence>
<evidence type="ECO:0000313" key="3">
    <source>
        <dbReference type="EMBL" id="OEJ93932.1"/>
    </source>
</evidence>
<dbReference type="eggNOG" id="ENOG502ZS50">
    <property type="taxonomic scope" value="Bacteria"/>
</dbReference>
<keyword evidence="4" id="KW-1185">Reference proteome</keyword>
<feature type="compositionally biased region" description="Pro residues" evidence="1">
    <location>
        <begin position="100"/>
        <end position="121"/>
    </location>
</feature>
<organism evidence="3 4">
    <name type="scientific">Streptomyces thermolilacinus SPC6</name>
    <dbReference type="NCBI Taxonomy" id="1306406"/>
    <lineage>
        <taxon>Bacteria</taxon>
        <taxon>Bacillati</taxon>
        <taxon>Actinomycetota</taxon>
        <taxon>Actinomycetes</taxon>
        <taxon>Kitasatosporales</taxon>
        <taxon>Streptomycetaceae</taxon>
        <taxon>Streptomyces</taxon>
    </lineage>
</organism>
<accession>A0A1D3DNP1</accession>
<proteinExistence type="predicted"/>
<feature type="compositionally biased region" description="Basic and acidic residues" evidence="1">
    <location>
        <begin position="216"/>
        <end position="225"/>
    </location>
</feature>
<feature type="chain" id="PRO_5038544073" evidence="2">
    <location>
        <begin position="20"/>
        <end position="234"/>
    </location>
</feature>
<evidence type="ECO:0000313" key="4">
    <source>
        <dbReference type="Proteomes" id="UP000095329"/>
    </source>
</evidence>